<feature type="region of interest" description="Disordered" evidence="9">
    <location>
        <begin position="210"/>
        <end position="235"/>
    </location>
</feature>
<evidence type="ECO:0000256" key="8">
    <source>
        <dbReference type="SAM" id="Coils"/>
    </source>
</evidence>
<dbReference type="GO" id="GO:0042407">
    <property type="term" value="P:cristae formation"/>
    <property type="evidence" value="ECO:0007669"/>
    <property type="project" value="InterPro"/>
</dbReference>
<keyword evidence="5 7" id="KW-0496">Mitochondrion</keyword>
<dbReference type="InterPro" id="IPR019166">
    <property type="entry name" value="MIC26/MIC27"/>
</dbReference>
<evidence type="ECO:0000313" key="10">
    <source>
        <dbReference type="EMBL" id="KAK6177867.1"/>
    </source>
</evidence>
<dbReference type="PANTHER" id="PTHR14564">
    <property type="entry name" value="MICOS COMPLEX SUBUNIT MIC26 / MIC27 FAMILY MEMBER"/>
    <property type="match status" value="1"/>
</dbReference>
<dbReference type="Pfam" id="PF09769">
    <property type="entry name" value="ApoO"/>
    <property type="match status" value="1"/>
</dbReference>
<comment type="caution">
    <text evidence="10">The sequence shown here is derived from an EMBL/GenBank/DDBJ whole genome shotgun (WGS) entry which is preliminary data.</text>
</comment>
<evidence type="ECO:0000256" key="9">
    <source>
        <dbReference type="SAM" id="MobiDB-lite"/>
    </source>
</evidence>
<evidence type="ECO:0000256" key="1">
    <source>
        <dbReference type="ARBA" id="ARBA00004325"/>
    </source>
</evidence>
<dbReference type="InterPro" id="IPR033182">
    <property type="entry name" value="MIC26/MIC27_animal"/>
</dbReference>
<proteinExistence type="inferred from homology"/>
<dbReference type="EMBL" id="JAZGQO010000009">
    <property type="protein sequence ID" value="KAK6177867.1"/>
    <property type="molecule type" value="Genomic_DNA"/>
</dbReference>
<comment type="function">
    <text evidence="7">Component of the MICOS complex, a large protein complex of the mitochondrial inner membrane that plays crucial roles in the maintenance of crista junctions, inner membrane architecture, and formation of contact sites to the outer membrane.</text>
</comment>
<comment type="similarity">
    <text evidence="2">Belongs to the apolipoprotein O/MICOS complex subunit Mic27 family.</text>
</comment>
<keyword evidence="11" id="KW-1185">Reference proteome</keyword>
<name>A0AAN8PFR7_PATCE</name>
<protein>
    <recommendedName>
        <fullName evidence="7">MICOS complex subunit</fullName>
    </recommendedName>
</protein>
<feature type="coiled-coil region" evidence="8">
    <location>
        <begin position="182"/>
        <end position="209"/>
    </location>
</feature>
<comment type="subunit">
    <text evidence="7">Component of the mitochondrial contact site and cristae organizing system (MICOS) complex.</text>
</comment>
<evidence type="ECO:0000256" key="2">
    <source>
        <dbReference type="ARBA" id="ARBA00010904"/>
    </source>
</evidence>
<dbReference type="AlphaFoldDB" id="A0AAN8PFR7"/>
<keyword evidence="8" id="KW-0175">Coiled coil</keyword>
<dbReference type="Proteomes" id="UP001347796">
    <property type="component" value="Unassembled WGS sequence"/>
</dbReference>
<comment type="subcellular location">
    <subcellularLocation>
        <location evidence="7">Mitochondrion inner membrane</location>
    </subcellularLocation>
    <subcellularLocation>
        <location evidence="1">Mitochondrion membrane</location>
    </subcellularLocation>
</comment>
<dbReference type="GO" id="GO:0061617">
    <property type="term" value="C:MICOS complex"/>
    <property type="evidence" value="ECO:0007669"/>
    <property type="project" value="UniProtKB-UniRule"/>
</dbReference>
<keyword evidence="7" id="KW-0999">Mitochondrion inner membrane</keyword>
<keyword evidence="6" id="KW-0472">Membrane</keyword>
<evidence type="ECO:0000256" key="7">
    <source>
        <dbReference type="RuleBase" id="RU363021"/>
    </source>
</evidence>
<keyword evidence="3" id="KW-0812">Transmembrane</keyword>
<evidence type="ECO:0000313" key="11">
    <source>
        <dbReference type="Proteomes" id="UP001347796"/>
    </source>
</evidence>
<accession>A0AAN8PFR7</accession>
<reference evidence="10 11" key="1">
    <citation type="submission" date="2024-01" db="EMBL/GenBank/DDBJ databases">
        <title>The genome of the rayed Mediterranean limpet Patella caerulea (Linnaeus, 1758).</title>
        <authorList>
            <person name="Anh-Thu Weber A."/>
            <person name="Halstead-Nussloch G."/>
        </authorList>
    </citation>
    <scope>NUCLEOTIDE SEQUENCE [LARGE SCALE GENOMIC DNA]</scope>
    <source>
        <strain evidence="10">AATW-2023a</strain>
        <tissue evidence="10">Whole specimen</tissue>
    </source>
</reference>
<keyword evidence="4" id="KW-1133">Transmembrane helix</keyword>
<gene>
    <name evidence="10" type="ORF">SNE40_012744</name>
</gene>
<organism evidence="10 11">
    <name type="scientific">Patella caerulea</name>
    <name type="common">Rayed Mediterranean limpet</name>
    <dbReference type="NCBI Taxonomy" id="87958"/>
    <lineage>
        <taxon>Eukaryota</taxon>
        <taxon>Metazoa</taxon>
        <taxon>Spiralia</taxon>
        <taxon>Lophotrochozoa</taxon>
        <taxon>Mollusca</taxon>
        <taxon>Gastropoda</taxon>
        <taxon>Patellogastropoda</taxon>
        <taxon>Patelloidea</taxon>
        <taxon>Patellidae</taxon>
        <taxon>Patella</taxon>
    </lineage>
</organism>
<evidence type="ECO:0000256" key="5">
    <source>
        <dbReference type="ARBA" id="ARBA00023128"/>
    </source>
</evidence>
<evidence type="ECO:0000256" key="6">
    <source>
        <dbReference type="ARBA" id="ARBA00023136"/>
    </source>
</evidence>
<evidence type="ECO:0000256" key="3">
    <source>
        <dbReference type="ARBA" id="ARBA00022692"/>
    </source>
</evidence>
<sequence>MATKRMLLAGGTTATIMASIPALKLHAAETSSETKQIKITELPIYSSPVNEVKFEYVEEEIGSFRSAISEVRKSVWSYLDSVKDTTDSLKQKYETGKAHTTELITYIQDDPAILPRAGVITVAGLGGIVAGYKGGILRKVVLSSSAMAAAAALCYPKEAVALTNDIYNITYDAVKPLWEDSSAAVEEKVKQTKEVLNEKKNEVKEKIASKPVDKSLMDMGQSKEEDKDMYTTRGS</sequence>
<evidence type="ECO:0000256" key="4">
    <source>
        <dbReference type="ARBA" id="ARBA00022989"/>
    </source>
</evidence>